<evidence type="ECO:0000313" key="2">
    <source>
        <dbReference type="EMBL" id="NVD26294.1"/>
    </source>
</evidence>
<keyword evidence="3" id="KW-1185">Reference proteome</keyword>
<name>A0ABX2MXY1_9SPHN</name>
<accession>A0ABX2MXY1</accession>
<comment type="caution">
    <text evidence="2">The sequence shown here is derived from an EMBL/GenBank/DDBJ whole genome shotgun (WGS) entry which is preliminary data.</text>
</comment>
<dbReference type="RefSeq" id="WP_176277874.1">
    <property type="nucleotide sequence ID" value="NZ_JABWMH010000001.1"/>
</dbReference>
<protein>
    <recommendedName>
        <fullName evidence="4">YfhD family protein</fullName>
    </recommendedName>
</protein>
<evidence type="ECO:0000313" key="3">
    <source>
        <dbReference type="Proteomes" id="UP000652427"/>
    </source>
</evidence>
<evidence type="ECO:0008006" key="4">
    <source>
        <dbReference type="Google" id="ProtNLM"/>
    </source>
</evidence>
<gene>
    <name evidence="2" type="ORF">HUO14_00080</name>
</gene>
<proteinExistence type="predicted"/>
<dbReference type="EMBL" id="JABWMH010000001">
    <property type="protein sequence ID" value="NVD26294.1"/>
    <property type="molecule type" value="Genomic_DNA"/>
</dbReference>
<feature type="region of interest" description="Disordered" evidence="1">
    <location>
        <begin position="1"/>
        <end position="44"/>
    </location>
</feature>
<dbReference type="Proteomes" id="UP000652427">
    <property type="component" value="Unassembled WGS sequence"/>
</dbReference>
<sequence length="73" mass="7924">MAVEQDKKESGLKMEGEGSREGSRRYQEAQHEFAENADVETKAEEAADALDGDEADELEQARQAAAQGRAVKG</sequence>
<evidence type="ECO:0000256" key="1">
    <source>
        <dbReference type="SAM" id="MobiDB-lite"/>
    </source>
</evidence>
<reference evidence="2 3" key="1">
    <citation type="submission" date="2020-06" db="EMBL/GenBank/DDBJ databases">
        <authorList>
            <person name="Kim S.-J."/>
            <person name="Park S.-J."/>
        </authorList>
    </citation>
    <scope>NUCLEOTIDE SEQUENCE [LARGE SCALE GENOMIC DNA]</scope>
    <source>
        <strain evidence="2 3">SW-151</strain>
    </source>
</reference>
<organism evidence="2 3">
    <name type="scientific">Parasphingorhabdus flavimaris</name>
    <dbReference type="NCBI Taxonomy" id="266812"/>
    <lineage>
        <taxon>Bacteria</taxon>
        <taxon>Pseudomonadati</taxon>
        <taxon>Pseudomonadota</taxon>
        <taxon>Alphaproteobacteria</taxon>
        <taxon>Sphingomonadales</taxon>
        <taxon>Sphingomonadaceae</taxon>
        <taxon>Parasphingorhabdus</taxon>
    </lineage>
</organism>